<protein>
    <submittedName>
        <fullName evidence="1">Uncharacterized protein</fullName>
    </submittedName>
</protein>
<accession>A0ACB9IS23</accession>
<evidence type="ECO:0000313" key="2">
    <source>
        <dbReference type="Proteomes" id="UP001056120"/>
    </source>
</evidence>
<evidence type="ECO:0000313" key="1">
    <source>
        <dbReference type="EMBL" id="KAI3811074.1"/>
    </source>
</evidence>
<name>A0ACB9IS23_9ASTR</name>
<organism evidence="1 2">
    <name type="scientific">Smallanthus sonchifolius</name>
    <dbReference type="NCBI Taxonomy" id="185202"/>
    <lineage>
        <taxon>Eukaryota</taxon>
        <taxon>Viridiplantae</taxon>
        <taxon>Streptophyta</taxon>
        <taxon>Embryophyta</taxon>
        <taxon>Tracheophyta</taxon>
        <taxon>Spermatophyta</taxon>
        <taxon>Magnoliopsida</taxon>
        <taxon>eudicotyledons</taxon>
        <taxon>Gunneridae</taxon>
        <taxon>Pentapetalae</taxon>
        <taxon>asterids</taxon>
        <taxon>campanulids</taxon>
        <taxon>Asterales</taxon>
        <taxon>Asteraceae</taxon>
        <taxon>Asteroideae</taxon>
        <taxon>Heliantheae alliance</taxon>
        <taxon>Millerieae</taxon>
        <taxon>Smallanthus</taxon>
    </lineage>
</organism>
<gene>
    <name evidence="1" type="ORF">L1987_20790</name>
</gene>
<proteinExistence type="predicted"/>
<reference evidence="2" key="1">
    <citation type="journal article" date="2022" name="Mol. Ecol. Resour.">
        <title>The genomes of chicory, endive, great burdock and yacon provide insights into Asteraceae palaeo-polyploidization history and plant inulin production.</title>
        <authorList>
            <person name="Fan W."/>
            <person name="Wang S."/>
            <person name="Wang H."/>
            <person name="Wang A."/>
            <person name="Jiang F."/>
            <person name="Liu H."/>
            <person name="Zhao H."/>
            <person name="Xu D."/>
            <person name="Zhang Y."/>
        </authorList>
    </citation>
    <scope>NUCLEOTIDE SEQUENCE [LARGE SCALE GENOMIC DNA]</scope>
    <source>
        <strain evidence="2">cv. Yunnan</strain>
    </source>
</reference>
<reference evidence="1 2" key="2">
    <citation type="journal article" date="2022" name="Mol. Ecol. Resour.">
        <title>The genomes of chicory, endive, great burdock and yacon provide insights into Asteraceae paleo-polyploidization history and plant inulin production.</title>
        <authorList>
            <person name="Fan W."/>
            <person name="Wang S."/>
            <person name="Wang H."/>
            <person name="Wang A."/>
            <person name="Jiang F."/>
            <person name="Liu H."/>
            <person name="Zhao H."/>
            <person name="Xu D."/>
            <person name="Zhang Y."/>
        </authorList>
    </citation>
    <scope>NUCLEOTIDE SEQUENCE [LARGE SCALE GENOMIC DNA]</scope>
    <source>
        <strain evidence="2">cv. Yunnan</strain>
        <tissue evidence="1">Leaves</tissue>
    </source>
</reference>
<keyword evidence="2" id="KW-1185">Reference proteome</keyword>
<dbReference type="EMBL" id="CM042024">
    <property type="protein sequence ID" value="KAI3811074.1"/>
    <property type="molecule type" value="Genomic_DNA"/>
</dbReference>
<comment type="caution">
    <text evidence="1">The sequence shown here is derived from an EMBL/GenBank/DDBJ whole genome shotgun (WGS) entry which is preliminary data.</text>
</comment>
<sequence>MNGVLFSKAQRVETMKLLLAIKGSYGSMIAPRTDQTLSRCTIRGLYDALIKDSVMPRIEDYVMPRVEDSVMPRVEDSVVPRVEHSMVP</sequence>
<dbReference type="Proteomes" id="UP001056120">
    <property type="component" value="Linkage Group LG07"/>
</dbReference>